<dbReference type="CDD" id="cd06581">
    <property type="entry name" value="TM_PBP1_LivM_like"/>
    <property type="match status" value="1"/>
</dbReference>
<reference evidence="7 8" key="2">
    <citation type="journal article" date="2021" name="Int. J. Syst. Evol. Microbiol.">
        <title>Isolation and Polyphasic Characterization of Desulfuromonas versatilis sp. Nov., an Electrogenic Bacteria Capable of Versatile Metabolism Isolated from a Graphene Oxide-Reducing Enrichment Culture.</title>
        <authorList>
            <person name="Xie L."/>
            <person name="Yoshida N."/>
            <person name="Ishii S."/>
            <person name="Meng L."/>
        </authorList>
    </citation>
    <scope>NUCLEOTIDE SEQUENCE [LARGE SCALE GENOMIC DNA]</scope>
    <source>
        <strain evidence="7 8">NIT-T3</strain>
    </source>
</reference>
<evidence type="ECO:0000313" key="8">
    <source>
        <dbReference type="Proteomes" id="UP001319827"/>
    </source>
</evidence>
<feature type="transmembrane region" description="Helical" evidence="6">
    <location>
        <begin position="370"/>
        <end position="389"/>
    </location>
</feature>
<evidence type="ECO:0000313" key="7">
    <source>
        <dbReference type="EMBL" id="BCR03782.1"/>
    </source>
</evidence>
<name>A0ABN6DUI1_9BACT</name>
<reference evidence="7 8" key="1">
    <citation type="journal article" date="2016" name="C (Basel)">
        <title>Selective Growth of and Electricity Production by Marine Exoelectrogenic Bacteria in Self-Aggregated Hydrogel of Microbially Reduced Graphene Oxide.</title>
        <authorList>
            <person name="Yoshida N."/>
            <person name="Goto Y."/>
            <person name="Miyata Y."/>
        </authorList>
    </citation>
    <scope>NUCLEOTIDE SEQUENCE [LARGE SCALE GENOMIC DNA]</scope>
    <source>
        <strain evidence="7 8">NIT-T3</strain>
    </source>
</reference>
<gene>
    <name evidence="7" type="ORF">DESUT3_08510</name>
</gene>
<keyword evidence="2" id="KW-1003">Cell membrane</keyword>
<evidence type="ECO:0000256" key="1">
    <source>
        <dbReference type="ARBA" id="ARBA00004651"/>
    </source>
</evidence>
<dbReference type="Proteomes" id="UP001319827">
    <property type="component" value="Chromosome"/>
</dbReference>
<feature type="transmembrane region" description="Helical" evidence="6">
    <location>
        <begin position="115"/>
        <end position="133"/>
    </location>
</feature>
<feature type="transmembrane region" description="Helical" evidence="6">
    <location>
        <begin position="140"/>
        <end position="159"/>
    </location>
</feature>
<dbReference type="InterPro" id="IPR043428">
    <property type="entry name" value="LivM-like"/>
</dbReference>
<evidence type="ECO:0000256" key="4">
    <source>
        <dbReference type="ARBA" id="ARBA00022989"/>
    </source>
</evidence>
<dbReference type="Pfam" id="PF02653">
    <property type="entry name" value="BPD_transp_2"/>
    <property type="match status" value="1"/>
</dbReference>
<organism evidence="7 8">
    <name type="scientific">Desulfuromonas versatilis</name>
    <dbReference type="NCBI Taxonomy" id="2802975"/>
    <lineage>
        <taxon>Bacteria</taxon>
        <taxon>Pseudomonadati</taxon>
        <taxon>Thermodesulfobacteriota</taxon>
        <taxon>Desulfuromonadia</taxon>
        <taxon>Desulfuromonadales</taxon>
        <taxon>Desulfuromonadaceae</taxon>
        <taxon>Desulfuromonas</taxon>
    </lineage>
</organism>
<comment type="subcellular location">
    <subcellularLocation>
        <location evidence="1">Cell membrane</location>
        <topology evidence="1">Multi-pass membrane protein</topology>
    </subcellularLocation>
</comment>
<keyword evidence="8" id="KW-1185">Reference proteome</keyword>
<dbReference type="PANTHER" id="PTHR30482">
    <property type="entry name" value="HIGH-AFFINITY BRANCHED-CHAIN AMINO ACID TRANSPORT SYSTEM PERMEASE"/>
    <property type="match status" value="1"/>
</dbReference>
<feature type="transmembrane region" description="Helical" evidence="6">
    <location>
        <begin position="246"/>
        <end position="265"/>
    </location>
</feature>
<feature type="transmembrane region" description="Helical" evidence="6">
    <location>
        <begin position="165"/>
        <end position="187"/>
    </location>
</feature>
<accession>A0ABN6DUI1</accession>
<dbReference type="NCBIfam" id="NF008450">
    <property type="entry name" value="PRK11301.1"/>
    <property type="match status" value="1"/>
</dbReference>
<keyword evidence="5 6" id="KW-0472">Membrane</keyword>
<feature type="transmembrane region" description="Helical" evidence="6">
    <location>
        <begin position="12"/>
        <end position="29"/>
    </location>
</feature>
<dbReference type="InterPro" id="IPR001851">
    <property type="entry name" value="ABC_transp_permease"/>
</dbReference>
<evidence type="ECO:0000256" key="6">
    <source>
        <dbReference type="SAM" id="Phobius"/>
    </source>
</evidence>
<dbReference type="PANTHER" id="PTHR30482:SF20">
    <property type="entry name" value="HIGH-AFFINITY BRANCHED-CHAIN AMINO ACID TRANSPORT SYSTEM PERMEASE PROTEIN LIVM"/>
    <property type="match status" value="1"/>
</dbReference>
<keyword evidence="3 6" id="KW-0812">Transmembrane</keyword>
<feature type="transmembrane region" description="Helical" evidence="6">
    <location>
        <begin position="331"/>
        <end position="358"/>
    </location>
</feature>
<evidence type="ECO:0000256" key="5">
    <source>
        <dbReference type="ARBA" id="ARBA00023136"/>
    </source>
</evidence>
<feature type="transmembrane region" description="Helical" evidence="6">
    <location>
        <begin position="91"/>
        <end position="109"/>
    </location>
</feature>
<feature type="transmembrane region" description="Helical" evidence="6">
    <location>
        <begin position="41"/>
        <end position="59"/>
    </location>
</feature>
<proteinExistence type="predicted"/>
<evidence type="ECO:0000256" key="3">
    <source>
        <dbReference type="ARBA" id="ARBA00022692"/>
    </source>
</evidence>
<feature type="transmembrane region" description="Helical" evidence="6">
    <location>
        <begin position="296"/>
        <end position="319"/>
    </location>
</feature>
<sequence>MINNIKRSLGIALWFMFLTLPLMVVRVNTLKNEVEWRWLNMFWVGLGAFVLSLLWRYALHRRNRRSQKAELGEDEQAGPGLGQRLLEDPKVFRPVLIALGVVAVVFPLLFDTYQVNIMVLALIFVVLGLGLNITVGLAGLLDLGYVAFFAAGAYTYGLLNSNFGLGFWTCLPLGGIIGALLGVVLGFPILRLRGDYLAIVTLGFGSIAKIIIENWEEVFNGAKGIANIDRPGLFGADFGISEVTIYIYYLMVLLVLFTIFVTNRLKDSRIGRAWMALREDEIACVAMGIDMARTKLSAYAFGAFWAGLVGVIFAARNTYINPNSFTFMESAIVLSIVVLGGMGSIIGVIIAALVLILMPEYLRAFADYRMLVFGAVMVLMMIFRPQGLITNVRRKYEFKGLKTDEANG</sequence>
<dbReference type="EMBL" id="AP024355">
    <property type="protein sequence ID" value="BCR03782.1"/>
    <property type="molecule type" value="Genomic_DNA"/>
</dbReference>
<keyword evidence="4 6" id="KW-1133">Transmembrane helix</keyword>
<protein>
    <submittedName>
        <fullName evidence="7">Branched-chain amino acid ABC transporter permease</fullName>
    </submittedName>
</protein>
<evidence type="ECO:0000256" key="2">
    <source>
        <dbReference type="ARBA" id="ARBA00022475"/>
    </source>
</evidence>